<dbReference type="AlphaFoldDB" id="A0A2A5IQR4"/>
<organism evidence="1 2">
    <name type="scientific">Bacillus pumilus</name>
    <name type="common">Bacillus mesentericus</name>
    <dbReference type="NCBI Taxonomy" id="1408"/>
    <lineage>
        <taxon>Bacteria</taxon>
        <taxon>Bacillati</taxon>
        <taxon>Bacillota</taxon>
        <taxon>Bacilli</taxon>
        <taxon>Bacillales</taxon>
        <taxon>Bacillaceae</taxon>
        <taxon>Bacillus</taxon>
    </lineage>
</organism>
<gene>
    <name evidence="1" type="ORF">CEY02_16840</name>
</gene>
<protein>
    <submittedName>
        <fullName evidence="1">Uncharacterized protein</fullName>
    </submittedName>
</protein>
<proteinExistence type="predicted"/>
<evidence type="ECO:0000313" key="2">
    <source>
        <dbReference type="Proteomes" id="UP000228754"/>
    </source>
</evidence>
<name>A0A2A5IQR4_BACPU</name>
<reference evidence="1 2" key="1">
    <citation type="submission" date="2017-06" db="EMBL/GenBank/DDBJ databases">
        <title>Draft Genome Sequence of Bacillus sp Strain 36R Isolated from saline sediment at Atanasia, Sonora, Mexico.</title>
        <authorList>
            <person name="Sanchez Diaz R."/>
            <person name="Quiroz Macias M.E."/>
            <person name="Ibarra Gamez J.C."/>
            <person name="Enciso Ibarra J."/>
            <person name="Gomez Gil B."/>
            <person name="Galaviz Silva L."/>
        </authorList>
    </citation>
    <scope>NUCLEOTIDE SEQUENCE [LARGE SCALE GENOMIC DNA]</scope>
    <source>
        <strain evidence="1 2">36R_ATNSAL</strain>
    </source>
</reference>
<sequence length="61" mass="7265">MIHARFFSFFTNFSSIYIENNQKQCQINLHEYVIYDFSLYNEELRNQLILNDSGGMQHANG</sequence>
<dbReference type="Proteomes" id="UP000228754">
    <property type="component" value="Unassembled WGS sequence"/>
</dbReference>
<accession>A0A2A5IQR4</accession>
<dbReference type="EMBL" id="NKHG01000112">
    <property type="protein sequence ID" value="PCK19678.1"/>
    <property type="molecule type" value="Genomic_DNA"/>
</dbReference>
<evidence type="ECO:0000313" key="1">
    <source>
        <dbReference type="EMBL" id="PCK19678.1"/>
    </source>
</evidence>
<comment type="caution">
    <text evidence="1">The sequence shown here is derived from an EMBL/GenBank/DDBJ whole genome shotgun (WGS) entry which is preliminary data.</text>
</comment>